<feature type="domain" description="NAC" evidence="7">
    <location>
        <begin position="6"/>
        <end position="156"/>
    </location>
</feature>
<dbReference type="GO" id="GO:0005634">
    <property type="term" value="C:nucleus"/>
    <property type="evidence" value="ECO:0007669"/>
    <property type="project" value="UniProtKB-SubCell"/>
</dbReference>
<evidence type="ECO:0000256" key="5">
    <source>
        <dbReference type="ARBA" id="ARBA00023242"/>
    </source>
</evidence>
<dbReference type="SUPFAM" id="SSF53807">
    <property type="entry name" value="Helical backbone' metal receptor"/>
    <property type="match status" value="1"/>
</dbReference>
<feature type="compositionally biased region" description="Polar residues" evidence="6">
    <location>
        <begin position="176"/>
        <end position="192"/>
    </location>
</feature>
<feature type="compositionally biased region" description="Basic and acidic residues" evidence="6">
    <location>
        <begin position="198"/>
        <end position="212"/>
    </location>
</feature>
<gene>
    <name evidence="8" type="ORF">HS088_TW13G00603</name>
</gene>
<evidence type="ECO:0000256" key="2">
    <source>
        <dbReference type="ARBA" id="ARBA00023015"/>
    </source>
</evidence>
<name>A0A7J7CUK5_TRIWF</name>
<feature type="region of interest" description="Disordered" evidence="6">
    <location>
        <begin position="165"/>
        <end position="212"/>
    </location>
</feature>
<dbReference type="Proteomes" id="UP000593562">
    <property type="component" value="Unassembled WGS sequence"/>
</dbReference>
<evidence type="ECO:0000313" key="9">
    <source>
        <dbReference type="Proteomes" id="UP000593562"/>
    </source>
</evidence>
<dbReference type="Pfam" id="PF02365">
    <property type="entry name" value="NAM"/>
    <property type="match status" value="1"/>
</dbReference>
<dbReference type="SUPFAM" id="SSF101941">
    <property type="entry name" value="NAC domain"/>
    <property type="match status" value="1"/>
</dbReference>
<evidence type="ECO:0000256" key="4">
    <source>
        <dbReference type="ARBA" id="ARBA00023163"/>
    </source>
</evidence>
<keyword evidence="3" id="KW-0238">DNA-binding</keyword>
<accession>A0A7J7CUK5</accession>
<dbReference type="AlphaFoldDB" id="A0A7J7CUK5"/>
<proteinExistence type="predicted"/>
<reference evidence="8 9" key="1">
    <citation type="journal article" date="2020" name="Nat. Commun.">
        <title>Genome of Tripterygium wilfordii and identification of cytochrome P450 involved in triptolide biosynthesis.</title>
        <authorList>
            <person name="Tu L."/>
            <person name="Su P."/>
            <person name="Zhang Z."/>
            <person name="Gao L."/>
            <person name="Wang J."/>
            <person name="Hu T."/>
            <person name="Zhou J."/>
            <person name="Zhang Y."/>
            <person name="Zhao Y."/>
            <person name="Liu Y."/>
            <person name="Song Y."/>
            <person name="Tong Y."/>
            <person name="Lu Y."/>
            <person name="Yang J."/>
            <person name="Xu C."/>
            <person name="Jia M."/>
            <person name="Peters R.J."/>
            <person name="Huang L."/>
            <person name="Gao W."/>
        </authorList>
    </citation>
    <scope>NUCLEOTIDE SEQUENCE [LARGE SCALE GENOMIC DNA]</scope>
    <source>
        <strain evidence="9">cv. XIE 37</strain>
        <tissue evidence="8">Leaf</tissue>
    </source>
</reference>
<dbReference type="PANTHER" id="PTHR38360:SF1">
    <property type="entry name" value="F12P19.7"/>
    <property type="match status" value="1"/>
</dbReference>
<evidence type="ECO:0000259" key="7">
    <source>
        <dbReference type="PROSITE" id="PS51005"/>
    </source>
</evidence>
<dbReference type="PROSITE" id="PS51005">
    <property type="entry name" value="NAC"/>
    <property type="match status" value="1"/>
</dbReference>
<dbReference type="PANTHER" id="PTHR38360">
    <property type="entry name" value="OS03G0120000 PROTEIN"/>
    <property type="match status" value="1"/>
</dbReference>
<dbReference type="FunFam" id="2.170.150.80:FF:000002">
    <property type="entry name" value="Nac domain-containing protein 86"/>
    <property type="match status" value="1"/>
</dbReference>
<keyword evidence="9" id="KW-1185">Reference proteome</keyword>
<comment type="subcellular location">
    <subcellularLocation>
        <location evidence="1">Nucleus</location>
    </subcellularLocation>
</comment>
<comment type="caution">
    <text evidence="8">The sequence shown here is derived from an EMBL/GenBank/DDBJ whole genome shotgun (WGS) entry which is preliminary data.</text>
</comment>
<evidence type="ECO:0000256" key="3">
    <source>
        <dbReference type="ARBA" id="ARBA00023125"/>
    </source>
</evidence>
<dbReference type="GO" id="GO:0003677">
    <property type="term" value="F:DNA binding"/>
    <property type="evidence" value="ECO:0007669"/>
    <property type="project" value="UniProtKB-KW"/>
</dbReference>
<protein>
    <submittedName>
        <fullName evidence="8">NAC domain-containing protein 86</fullName>
    </submittedName>
</protein>
<dbReference type="InterPro" id="IPR036093">
    <property type="entry name" value="NAC_dom_sf"/>
</dbReference>
<keyword evidence="4" id="KW-0804">Transcription</keyword>
<keyword evidence="5" id="KW-0539">Nucleus</keyword>
<keyword evidence="2" id="KW-0805">Transcription regulation</keyword>
<dbReference type="Gene3D" id="2.170.150.80">
    <property type="entry name" value="NAC domain"/>
    <property type="match status" value="1"/>
</dbReference>
<dbReference type="EMBL" id="JAAARO010000013">
    <property type="protein sequence ID" value="KAF5737714.1"/>
    <property type="molecule type" value="Genomic_DNA"/>
</dbReference>
<organism evidence="8 9">
    <name type="scientific">Tripterygium wilfordii</name>
    <name type="common">Thunder God vine</name>
    <dbReference type="NCBI Taxonomy" id="458696"/>
    <lineage>
        <taxon>Eukaryota</taxon>
        <taxon>Viridiplantae</taxon>
        <taxon>Streptophyta</taxon>
        <taxon>Embryophyta</taxon>
        <taxon>Tracheophyta</taxon>
        <taxon>Spermatophyta</taxon>
        <taxon>Magnoliopsida</taxon>
        <taxon>eudicotyledons</taxon>
        <taxon>Gunneridae</taxon>
        <taxon>Pentapetalae</taxon>
        <taxon>rosids</taxon>
        <taxon>fabids</taxon>
        <taxon>Celastrales</taxon>
        <taxon>Celastraceae</taxon>
        <taxon>Tripterygium</taxon>
    </lineage>
</organism>
<dbReference type="InParanoid" id="A0A7J7CUK5"/>
<evidence type="ECO:0000256" key="1">
    <source>
        <dbReference type="ARBA" id="ARBA00004123"/>
    </source>
</evidence>
<sequence>MAPVSLPPGFRFHPTDEELVAYYLKRKINGHRIELEVIAEVDLYKCEPWDLPGKALLPSKDLEWYFFSPRDRKYPNGSRTNRATQAGYWKATGKDRKVNSQMRAVGMKKTLVYYRGRAPHGTRTGWVMHEYRLDERECETPSGLQDAYALCRVFKKSAIPPKINMESNSYGGGSGVTRNDQMGSDQRSSSVELYSEGRSCHEEFDHQSSSDYHHRQIPVMDTYTALSNVVNDPRDQGMWTQYLSDDLGFNHATPSSSNYYGGNNTAYPPSKVDIALECARLQHRFTLPPLEVESFTQTSGGFTDLRMNQWSSMGNQTSNHETDFLQEILSVGQATQELINPPSNHHLHQDTWGGNYTATNQDDFSFMAAMDDINSMSYDDKSGIGPRTTRSLEIMGDIDGDFKPERVAENLRWIGMSNEELEKSFGDDQHKIVPIEDLSSLHRNDDHHQLQVAWDNENNQSNCTGFNHKDDYSIGFTEDNPNFIDNEDDDLASSPSFEVVEEIKVSHGMFISTSQAANTFFHKVVPSQTVRVHLNPETMTTNNFVFFNSKEDDIGGSFFTKFEAFARKKLVGLVDFIVVLLLMHFFHVGQSMEEKDWSNNGKTKSNHEEIKTVKEDAVVKIRGGASDDGQVNVGNISKVEDAGNFHLYYGQTFKVIKNAIDGKTYLLIQNNSRMAAKTKYCTSRMKSFVIPLSNYSADTDFFPVSFFELLGLLDSMKGMTSDTVASQCVLKLYEAGELEIMNKTDPQHFTQFAAHFVSLTGQAEACNFVNFVAFSEILPLQRAEWIKFLGVYANLETRANQVYNTVKENYLCLSNVAATKTKSFKPTVAWMEHKNGIWSFTKETYKMKFLEDAGGENVDGSINKMTYNVSNSDDLEALHAILCSVDVVIDETYTSDPVGYNQSTFLQNIGVDDNSCFAFLTNQSIWRYDKRIQLNSTTLDWFDGAVSQPQLVLADLIEILFPTGNYTTSYFRNIAKEEEIVSISSSMCNRDSNLAMEPTVIPCQ</sequence>
<dbReference type="FunCoup" id="A0A7J7CUK5">
    <property type="interactions" value="434"/>
</dbReference>
<evidence type="ECO:0000313" key="8">
    <source>
        <dbReference type="EMBL" id="KAF5737714.1"/>
    </source>
</evidence>
<dbReference type="InterPro" id="IPR003441">
    <property type="entry name" value="NAC-dom"/>
</dbReference>
<evidence type="ECO:0000256" key="6">
    <source>
        <dbReference type="SAM" id="MobiDB-lite"/>
    </source>
</evidence>
<dbReference type="GO" id="GO:0006355">
    <property type="term" value="P:regulation of DNA-templated transcription"/>
    <property type="evidence" value="ECO:0007669"/>
    <property type="project" value="InterPro"/>
</dbReference>